<sequence>MFEKKMDEQQRLIRGQGVFIGLGVFSGLLIVKDALVDFQVIRIPKIGTIVDVLFLVLGIFIATGFMIQKRVLSLDYLGRTGKILGALTLVSVLQLLQTIISQRPLIDSNQVTLGMVQLSQVVLFAAFTIFLWAHWIFLSKEK</sequence>
<keyword evidence="1" id="KW-0472">Membrane</keyword>
<dbReference type="Proteomes" id="UP000013777">
    <property type="component" value="Unassembled WGS sequence"/>
</dbReference>
<accession>R2Q269</accession>
<dbReference type="HOGENOM" id="CLU_1812764_0_0_9"/>
<dbReference type="EMBL" id="AJAP01000006">
    <property type="protein sequence ID" value="EOH89418.1"/>
    <property type="molecule type" value="Genomic_DNA"/>
</dbReference>
<feature type="transmembrane region" description="Helical" evidence="1">
    <location>
        <begin position="43"/>
        <end position="62"/>
    </location>
</feature>
<protein>
    <submittedName>
        <fullName evidence="2">Uncharacterized protein</fullName>
    </submittedName>
</protein>
<dbReference type="GeneID" id="78363806"/>
<evidence type="ECO:0000256" key="1">
    <source>
        <dbReference type="SAM" id="Phobius"/>
    </source>
</evidence>
<feature type="transmembrane region" description="Helical" evidence="1">
    <location>
        <begin position="120"/>
        <end position="138"/>
    </location>
</feature>
<dbReference type="PATRIC" id="fig|1158606.3.peg.511"/>
<organism evidence="2 3">
    <name type="scientific">Enterococcus asini ATCC 700915</name>
    <dbReference type="NCBI Taxonomy" id="1158606"/>
    <lineage>
        <taxon>Bacteria</taxon>
        <taxon>Bacillati</taxon>
        <taxon>Bacillota</taxon>
        <taxon>Bacilli</taxon>
        <taxon>Lactobacillales</taxon>
        <taxon>Enterococcaceae</taxon>
        <taxon>Enterococcus</taxon>
    </lineage>
</organism>
<dbReference type="STRING" id="57732.RU94_GL001149"/>
<dbReference type="AlphaFoldDB" id="R2Q269"/>
<comment type="caution">
    <text evidence="2">The sequence shown here is derived from an EMBL/GenBank/DDBJ whole genome shotgun (WGS) entry which is preliminary data.</text>
</comment>
<evidence type="ECO:0000313" key="2">
    <source>
        <dbReference type="EMBL" id="EOH89418.1"/>
    </source>
</evidence>
<proteinExistence type="predicted"/>
<feature type="transmembrane region" description="Helical" evidence="1">
    <location>
        <begin position="12"/>
        <end position="31"/>
    </location>
</feature>
<keyword evidence="1" id="KW-0812">Transmembrane</keyword>
<keyword evidence="3" id="KW-1185">Reference proteome</keyword>
<gene>
    <name evidence="2" type="ORF">UAS_00532</name>
</gene>
<evidence type="ECO:0000313" key="3">
    <source>
        <dbReference type="Proteomes" id="UP000013777"/>
    </source>
</evidence>
<feature type="transmembrane region" description="Helical" evidence="1">
    <location>
        <begin position="83"/>
        <end position="100"/>
    </location>
</feature>
<reference evidence="2 3" key="1">
    <citation type="submission" date="2013-02" db="EMBL/GenBank/DDBJ databases">
        <title>The Genome Sequence of Enterococcus asini ATCC_700915.</title>
        <authorList>
            <consortium name="The Broad Institute Genome Sequencing Platform"/>
            <consortium name="The Broad Institute Genome Sequencing Center for Infectious Disease"/>
            <person name="Earl A.M."/>
            <person name="Gilmore M.S."/>
            <person name="Lebreton F."/>
            <person name="Walker B."/>
            <person name="Young S.K."/>
            <person name="Zeng Q."/>
            <person name="Gargeya S."/>
            <person name="Fitzgerald M."/>
            <person name="Haas B."/>
            <person name="Abouelleil A."/>
            <person name="Alvarado L."/>
            <person name="Arachchi H.M."/>
            <person name="Berlin A.M."/>
            <person name="Chapman S.B."/>
            <person name="Dewar J."/>
            <person name="Goldberg J."/>
            <person name="Griggs A."/>
            <person name="Gujja S."/>
            <person name="Hansen M."/>
            <person name="Howarth C."/>
            <person name="Imamovic A."/>
            <person name="Larimer J."/>
            <person name="McCowan C."/>
            <person name="Murphy C."/>
            <person name="Neiman D."/>
            <person name="Pearson M."/>
            <person name="Priest M."/>
            <person name="Roberts A."/>
            <person name="Saif S."/>
            <person name="Shea T."/>
            <person name="Sisk P."/>
            <person name="Sykes S."/>
            <person name="Wortman J."/>
            <person name="Nusbaum C."/>
            <person name="Birren B."/>
        </authorList>
    </citation>
    <scope>NUCLEOTIDE SEQUENCE [LARGE SCALE GENOMIC DNA]</scope>
    <source>
        <strain evidence="2 3">ATCC 700915</strain>
    </source>
</reference>
<keyword evidence="1" id="KW-1133">Transmembrane helix</keyword>
<dbReference type="RefSeq" id="WP_010753200.1">
    <property type="nucleotide sequence ID" value="NZ_ASVU01000001.1"/>
</dbReference>
<name>R2Q269_9ENTE</name>